<reference evidence="1" key="2">
    <citation type="journal article" date="2023" name="Int. J. Mol. Sci.">
        <title>De Novo Assembly and Annotation of 11 Diverse Shrub Willow (Salix) Genomes Reveals Novel Gene Organization in Sex-Linked Regions.</title>
        <authorList>
            <person name="Hyden B."/>
            <person name="Feng K."/>
            <person name="Yates T.B."/>
            <person name="Jawdy S."/>
            <person name="Cereghino C."/>
            <person name="Smart L.B."/>
            <person name="Muchero W."/>
        </authorList>
    </citation>
    <scope>NUCLEOTIDE SEQUENCE</scope>
    <source>
        <tissue evidence="1">Shoot tip</tissue>
    </source>
</reference>
<evidence type="ECO:0000313" key="1">
    <source>
        <dbReference type="EMBL" id="KAJ6773257.1"/>
    </source>
</evidence>
<comment type="caution">
    <text evidence="1">The sequence shown here is derived from an EMBL/GenBank/DDBJ whole genome shotgun (WGS) entry which is preliminary data.</text>
</comment>
<dbReference type="EMBL" id="JAPFFM010000002">
    <property type="protein sequence ID" value="KAJ6773257.1"/>
    <property type="molecule type" value="Genomic_DNA"/>
</dbReference>
<gene>
    <name evidence="1" type="ORF">OIU74_019288</name>
</gene>
<keyword evidence="2" id="KW-1185">Reference proteome</keyword>
<accession>A0A9Q0WU71</accession>
<evidence type="ECO:0000313" key="2">
    <source>
        <dbReference type="Proteomes" id="UP001151752"/>
    </source>
</evidence>
<organism evidence="1 2">
    <name type="scientific">Salix koriyanagi</name>
    <dbReference type="NCBI Taxonomy" id="2511006"/>
    <lineage>
        <taxon>Eukaryota</taxon>
        <taxon>Viridiplantae</taxon>
        <taxon>Streptophyta</taxon>
        <taxon>Embryophyta</taxon>
        <taxon>Tracheophyta</taxon>
        <taxon>Spermatophyta</taxon>
        <taxon>Magnoliopsida</taxon>
        <taxon>eudicotyledons</taxon>
        <taxon>Gunneridae</taxon>
        <taxon>Pentapetalae</taxon>
        <taxon>rosids</taxon>
        <taxon>fabids</taxon>
        <taxon>Malpighiales</taxon>
        <taxon>Salicaceae</taxon>
        <taxon>Saliceae</taxon>
        <taxon>Salix</taxon>
    </lineage>
</organism>
<dbReference type="Proteomes" id="UP001151752">
    <property type="component" value="Chromosome 10"/>
</dbReference>
<dbReference type="SUPFAM" id="SSF53756">
    <property type="entry name" value="UDP-Glycosyltransferase/glycogen phosphorylase"/>
    <property type="match status" value="1"/>
</dbReference>
<dbReference type="Gene3D" id="3.40.50.2000">
    <property type="entry name" value="Glycogen Phosphorylase B"/>
    <property type="match status" value="2"/>
</dbReference>
<sequence length="76" mass="8751">MQKDNPMTVQHDVMSDAVKELMQGDQGKQARARAQEFGRRAWQDVEKGGSSDEKLDQLNECLLLRREFQSFIVVLL</sequence>
<name>A0A9Q0WU71_9ROSI</name>
<reference evidence="1" key="1">
    <citation type="submission" date="2022-11" db="EMBL/GenBank/DDBJ databases">
        <authorList>
            <person name="Hyden B.L."/>
            <person name="Feng K."/>
            <person name="Yates T."/>
            <person name="Jawdy S."/>
            <person name="Smart L.B."/>
            <person name="Muchero W."/>
        </authorList>
    </citation>
    <scope>NUCLEOTIDE SEQUENCE</scope>
    <source>
        <tissue evidence="1">Shoot tip</tissue>
    </source>
</reference>
<proteinExistence type="predicted"/>
<protein>
    <submittedName>
        <fullName evidence="1">Uncharacterized protein</fullName>
    </submittedName>
</protein>
<dbReference type="AlphaFoldDB" id="A0A9Q0WU71"/>